<organism evidence="2 3">
    <name type="scientific">Algoriphagus marincola HL-49</name>
    <dbReference type="NCBI Taxonomy" id="1305737"/>
    <lineage>
        <taxon>Bacteria</taxon>
        <taxon>Pseudomonadati</taxon>
        <taxon>Bacteroidota</taxon>
        <taxon>Cytophagia</taxon>
        <taxon>Cytophagales</taxon>
        <taxon>Cyclobacteriaceae</taxon>
        <taxon>Algoriphagus</taxon>
    </lineage>
</organism>
<dbReference type="PATRIC" id="fig|1305737.6.peg.2943"/>
<dbReference type="OrthoDB" id="9801573at2"/>
<dbReference type="Pfam" id="PF00534">
    <property type="entry name" value="Glycos_transf_1"/>
    <property type="match status" value="1"/>
</dbReference>
<dbReference type="STRING" id="1305737.GCA_000526355_00778"/>
<evidence type="ECO:0000259" key="1">
    <source>
        <dbReference type="Pfam" id="PF00534"/>
    </source>
</evidence>
<proteinExistence type="predicted"/>
<evidence type="ECO:0000313" key="2">
    <source>
        <dbReference type="EMBL" id="KPQ13957.1"/>
    </source>
</evidence>
<feature type="domain" description="Glycosyl transferase family 1" evidence="1">
    <location>
        <begin position="182"/>
        <end position="341"/>
    </location>
</feature>
<comment type="caution">
    <text evidence="2">The sequence shown here is derived from an EMBL/GenBank/DDBJ whole genome shotgun (WGS) entry which is preliminary data.</text>
</comment>
<accession>A0A0P7Y0X9</accession>
<dbReference type="Proteomes" id="UP000050421">
    <property type="component" value="Unassembled WGS sequence"/>
</dbReference>
<keyword evidence="2" id="KW-0808">Transferase</keyword>
<dbReference type="AlphaFoldDB" id="A0A0P7Y0X9"/>
<name>A0A0P7Y0X9_9BACT</name>
<dbReference type="InterPro" id="IPR001296">
    <property type="entry name" value="Glyco_trans_1"/>
</dbReference>
<sequence>MKVLKLYGHKKNNGGIVNFQNGLEVHNTDSSFTYYHYRTGSVNHSKWHNFKVIRFADQLLSWLFFAFYLFWLNPDTIEINSSLVPKAFKRDRIYAKIARLVKPNSRLVLFNHGWNYDFKNYLFNKNKNSVTEYFDTFDNIIVLAETFKKQIEELGVFTEKIKVITTGINLKDFLNVKIGFDKDKQFFNILFLSRIEKAKGVIEFIESLPLVLKSHNIITYHIAGTGSFLETTKNHPIVLSNGQYFKFHGYVRGKEKIKLLKSADVFVFPSYGEGCPVSVLEALAVGLPIIYTEVGALPDILKNNINGIKVEKHSSKEIAESIISMLNDETLRVKISKENRKYSTNFDLALIHKKLETIYTT</sequence>
<evidence type="ECO:0000313" key="3">
    <source>
        <dbReference type="Proteomes" id="UP000050421"/>
    </source>
</evidence>
<dbReference type="Gene3D" id="3.40.50.2000">
    <property type="entry name" value="Glycogen Phosphorylase B"/>
    <property type="match status" value="2"/>
</dbReference>
<dbReference type="PANTHER" id="PTHR12526">
    <property type="entry name" value="GLYCOSYLTRANSFERASE"/>
    <property type="match status" value="1"/>
</dbReference>
<dbReference type="GO" id="GO:0016757">
    <property type="term" value="F:glycosyltransferase activity"/>
    <property type="evidence" value="ECO:0007669"/>
    <property type="project" value="InterPro"/>
</dbReference>
<dbReference type="EMBL" id="LJXT01000075">
    <property type="protein sequence ID" value="KPQ13957.1"/>
    <property type="molecule type" value="Genomic_DNA"/>
</dbReference>
<reference evidence="2 3" key="1">
    <citation type="submission" date="2015-09" db="EMBL/GenBank/DDBJ databases">
        <title>Identification and resolution of microdiversity through metagenomic sequencing of parallel consortia.</title>
        <authorList>
            <person name="Nelson W.C."/>
            <person name="Romine M.F."/>
            <person name="Lindemann S.R."/>
        </authorList>
    </citation>
    <scope>NUCLEOTIDE SEQUENCE [LARGE SCALE GENOMIC DNA]</scope>
    <source>
        <strain evidence="2">HL-49</strain>
    </source>
</reference>
<gene>
    <name evidence="2" type="ORF">HLUCCX10_11635</name>
</gene>
<protein>
    <submittedName>
        <fullName evidence="2">Family GT4 glycosyltransferase</fullName>
    </submittedName>
</protein>
<dbReference type="SUPFAM" id="SSF53756">
    <property type="entry name" value="UDP-Glycosyltransferase/glycogen phosphorylase"/>
    <property type="match status" value="1"/>
</dbReference>
<dbReference type="CDD" id="cd03801">
    <property type="entry name" value="GT4_PimA-like"/>
    <property type="match status" value="1"/>
</dbReference>